<feature type="transmembrane region" description="Helical" evidence="1">
    <location>
        <begin position="6"/>
        <end position="26"/>
    </location>
</feature>
<evidence type="ECO:0000256" key="1">
    <source>
        <dbReference type="SAM" id="Phobius"/>
    </source>
</evidence>
<dbReference type="SUPFAM" id="SSF102588">
    <property type="entry name" value="LmbE-like"/>
    <property type="match status" value="1"/>
</dbReference>
<evidence type="ECO:0000313" key="3">
    <source>
        <dbReference type="Proteomes" id="UP000272771"/>
    </source>
</evidence>
<dbReference type="RefSeq" id="WP_004283229.1">
    <property type="nucleotide sequence ID" value="NZ_CAUJRG010000007.1"/>
</dbReference>
<dbReference type="Gene3D" id="3.40.50.10320">
    <property type="entry name" value="LmbE-like"/>
    <property type="match status" value="1"/>
</dbReference>
<gene>
    <name evidence="2" type="ORF">NCTC12742_00972</name>
</gene>
<keyword evidence="1" id="KW-0812">Transmembrane</keyword>
<protein>
    <submittedName>
        <fullName evidence="2">Uncharacterized proteins, LmbE homologs</fullName>
    </submittedName>
</protein>
<organism evidence="2 3">
    <name type="scientific">Neisseria weaveri</name>
    <dbReference type="NCBI Taxonomy" id="28091"/>
    <lineage>
        <taxon>Bacteria</taxon>
        <taxon>Pseudomonadati</taxon>
        <taxon>Pseudomonadota</taxon>
        <taxon>Betaproteobacteria</taxon>
        <taxon>Neisseriales</taxon>
        <taxon>Neisseriaceae</taxon>
        <taxon>Neisseria</taxon>
    </lineage>
</organism>
<name>A0A3S5C3Y3_9NEIS</name>
<reference evidence="2 3" key="1">
    <citation type="submission" date="2018-12" db="EMBL/GenBank/DDBJ databases">
        <authorList>
            <consortium name="Pathogen Informatics"/>
        </authorList>
    </citation>
    <scope>NUCLEOTIDE SEQUENCE [LARGE SCALE GENOMIC DNA]</scope>
    <source>
        <strain evidence="2 3">NCTC12742</strain>
    </source>
</reference>
<evidence type="ECO:0000313" key="2">
    <source>
        <dbReference type="EMBL" id="VEJ50985.1"/>
    </source>
</evidence>
<proteinExistence type="predicted"/>
<keyword evidence="3" id="KW-1185">Reference proteome</keyword>
<dbReference type="InterPro" id="IPR003737">
    <property type="entry name" value="GlcNAc_PI_deacetylase-related"/>
</dbReference>
<keyword evidence="1" id="KW-0472">Membrane</keyword>
<dbReference type="EMBL" id="LR134533">
    <property type="protein sequence ID" value="VEJ50985.1"/>
    <property type="molecule type" value="Genomic_DNA"/>
</dbReference>
<dbReference type="Proteomes" id="UP000272771">
    <property type="component" value="Chromosome"/>
</dbReference>
<accession>A0A3S5C3Y3</accession>
<sequence>MEVLLWLLAFACIAVAGGLAFFYFFYPRLFAYDVRRNYNFEVTPTCFVEVSEGRLILPGDIEPGSTVLLEVNVYSTLKGHYRMPYVSIETSEGVRKQYLEYGVKGLRYLNLSHTFSMTGEEIKLSGSGVSIPNQTCGLIVYPAEDLGNKKVLIIAPHPDDAEIAAYGIYSQQTDKAFVVTVTAGENGAFSYSNLYNPNNPEEFHKHYLQKGRIRVWNSLAVPLLGGVPSEQILQLGFFDSTLEAMKQNPEQNIPSMKLDTADIEVFRSGNTSEFAKGLTGGSNWNSLVDNMAYIVDRFQPDIVIAPAPNIDTHPDHQFSTIAVLEAMKKLDYRKGSLFLHTVHHIYDDYPLGKVGSVLSLPPKFEQPFYFKSIYSHPLSADDVKDKLLALDAMNDIRPNTDGYSSWRVMLFRGLNGLRHAVFNFERDLINRFTRSNELFYVVPVSEIYQDEIYQKITHRARSVKW</sequence>
<dbReference type="OrthoDB" id="7007936at2"/>
<dbReference type="STRING" id="28091.SAMEA3174300_01596"/>
<dbReference type="AlphaFoldDB" id="A0A3S5C3Y3"/>
<dbReference type="InterPro" id="IPR024078">
    <property type="entry name" value="LmbE-like_dom_sf"/>
</dbReference>
<dbReference type="Pfam" id="PF02585">
    <property type="entry name" value="PIG-L"/>
    <property type="match status" value="1"/>
</dbReference>
<keyword evidence="1" id="KW-1133">Transmembrane helix</keyword>